<accession>A0ABS5V150</accession>
<dbReference type="Pfam" id="PF04338">
    <property type="entry name" value="DUF481"/>
    <property type="match status" value="1"/>
</dbReference>
<proteinExistence type="predicted"/>
<reference evidence="1 2" key="1">
    <citation type="submission" date="2021-05" db="EMBL/GenBank/DDBJ databases">
        <title>Shewanella sp. JM162201.</title>
        <authorList>
            <person name="Xu S."/>
            <person name="Li A."/>
        </authorList>
    </citation>
    <scope>NUCLEOTIDE SEQUENCE [LARGE SCALE GENOMIC DNA]</scope>
    <source>
        <strain evidence="1 2">JM162201</strain>
    </source>
</reference>
<evidence type="ECO:0000313" key="1">
    <source>
        <dbReference type="EMBL" id="MBT1444201.1"/>
    </source>
</evidence>
<dbReference type="EMBL" id="JAHEPS010000002">
    <property type="protein sequence ID" value="MBT1444201.1"/>
    <property type="molecule type" value="Genomic_DNA"/>
</dbReference>
<dbReference type="Proteomes" id="UP001195903">
    <property type="component" value="Unassembled WGS sequence"/>
</dbReference>
<comment type="caution">
    <text evidence="1">The sequence shown here is derived from an EMBL/GenBank/DDBJ whole genome shotgun (WGS) entry which is preliminary data.</text>
</comment>
<protein>
    <submittedName>
        <fullName evidence="1">DUF481 domain-containing protein</fullName>
    </submittedName>
</protein>
<dbReference type="InterPro" id="IPR007433">
    <property type="entry name" value="DUF481"/>
</dbReference>
<organism evidence="1 2">
    <name type="scientific">Shewanella jiangmenensis</name>
    <dbReference type="NCBI Taxonomy" id="2837387"/>
    <lineage>
        <taxon>Bacteria</taxon>
        <taxon>Pseudomonadati</taxon>
        <taxon>Pseudomonadota</taxon>
        <taxon>Gammaproteobacteria</taxon>
        <taxon>Alteromonadales</taxon>
        <taxon>Shewanellaceae</taxon>
        <taxon>Shewanella</taxon>
    </lineage>
</organism>
<gene>
    <name evidence="1" type="ORF">KJI95_06635</name>
</gene>
<name>A0ABS5V150_9GAMM</name>
<sequence length="352" mass="40151">MTALQRSGPAAWRQALSGFFSGFAVSLSLFSLSLLSLSLVSLSASADTVHLKNGDKISGDILALDASSLRIKPGYTSAITIERSAIQSFETTEKRQWSINRSVQEVTIEASTDIGMVLVDNEPVPLHELLFPVADDSEPWRYSGSIEAALDGTHNSRDTQKLRAKTDLTAETLNWRHNLKTEVHYELEDDVTKRNTLQGQYSLDYLVNDYWFVRQEDFYQQDHLGINTRSYYFALGPGYRLWGVDRDKLDLVLTYNRFWLDNDFFSYQLNAWAATLNYKQYWFDGVLETFADYQVAFIDVPTIDYLSDATFGLKYLLTQHIYLSFKYDINESKSSVSHNRDISYGLGLGVNF</sequence>
<keyword evidence="2" id="KW-1185">Reference proteome</keyword>
<evidence type="ECO:0000313" key="2">
    <source>
        <dbReference type="Proteomes" id="UP001195903"/>
    </source>
</evidence>